<dbReference type="SUPFAM" id="SSF56053">
    <property type="entry name" value="Ribosomal protein L6"/>
    <property type="match status" value="2"/>
</dbReference>
<dbReference type="InterPro" id="IPR000702">
    <property type="entry name" value="Ribosomal_uL6-like"/>
</dbReference>
<evidence type="ECO:0000256" key="6">
    <source>
        <dbReference type="RuleBase" id="RU003870"/>
    </source>
</evidence>
<dbReference type="GO" id="GO:0022625">
    <property type="term" value="C:cytosolic large ribosomal subunit"/>
    <property type="evidence" value="ECO:0007669"/>
    <property type="project" value="UniProtKB-UniRule"/>
</dbReference>
<dbReference type="InterPro" id="IPR002358">
    <property type="entry name" value="Ribosomal_uL6_CS"/>
</dbReference>
<dbReference type="PANTHER" id="PTHR11655:SF14">
    <property type="entry name" value="LARGE RIBOSOMAL SUBUNIT PROTEIN UL6M"/>
    <property type="match status" value="1"/>
</dbReference>
<dbReference type="PRINTS" id="PR00059">
    <property type="entry name" value="RIBOSOMALL6"/>
</dbReference>
<evidence type="ECO:0000256" key="5">
    <source>
        <dbReference type="RuleBase" id="RU003869"/>
    </source>
</evidence>
<feature type="domain" description="Large ribosomal subunit protein uL6 alpha-beta" evidence="7">
    <location>
        <begin position="14"/>
        <end position="82"/>
    </location>
</feature>
<dbReference type="HAMAP" id="MF_01365_B">
    <property type="entry name" value="Ribosomal_uL6_B"/>
    <property type="match status" value="1"/>
</dbReference>
<proteinExistence type="inferred from homology"/>
<reference evidence="8 9" key="1">
    <citation type="submission" date="2019-03" db="EMBL/GenBank/DDBJ databases">
        <title>Genomic Encyclopedia of Type Strains, Phase III (KMG-III): the genomes of soil and plant-associated and newly described type strains.</title>
        <authorList>
            <person name="Whitman W."/>
        </authorList>
    </citation>
    <scope>NUCLEOTIDE SEQUENCE [LARGE SCALE GENOMIC DNA]</scope>
    <source>
        <strain evidence="8 9">CGMCC 1.7002</strain>
    </source>
</reference>
<keyword evidence="4 6" id="KW-0694">RNA-binding</keyword>
<dbReference type="GO" id="GO:0002181">
    <property type="term" value="P:cytoplasmic translation"/>
    <property type="evidence" value="ECO:0007669"/>
    <property type="project" value="TreeGrafter"/>
</dbReference>
<dbReference type="PIRSF" id="PIRSF002162">
    <property type="entry name" value="Ribosomal_L6"/>
    <property type="match status" value="1"/>
</dbReference>
<dbReference type="GO" id="GO:0019843">
    <property type="term" value="F:rRNA binding"/>
    <property type="evidence" value="ECO:0007669"/>
    <property type="project" value="UniProtKB-UniRule"/>
</dbReference>
<comment type="function">
    <text evidence="4 6">This protein binds to the 23S rRNA, and is important in its secondary structure. It is located near the subunit interface in the base of the L7/L12 stalk, and near the tRNA binding site of the peptidyltransferase center.</text>
</comment>
<dbReference type="InterPro" id="IPR019906">
    <property type="entry name" value="Ribosomal_uL6_bac-type"/>
</dbReference>
<evidence type="ECO:0000259" key="7">
    <source>
        <dbReference type="Pfam" id="PF00347"/>
    </source>
</evidence>
<evidence type="ECO:0000256" key="3">
    <source>
        <dbReference type="ARBA" id="ARBA00023274"/>
    </source>
</evidence>
<keyword evidence="2 4" id="KW-0689">Ribosomal protein</keyword>
<comment type="similarity">
    <text evidence="1 4 5">Belongs to the universal ribosomal protein uL6 family.</text>
</comment>
<gene>
    <name evidence="4" type="primary">rplF</name>
    <name evidence="8" type="ORF">ATL17_0535</name>
</gene>
<keyword evidence="3 4" id="KW-0687">Ribonucleoprotein</keyword>
<dbReference type="EMBL" id="SNYR01000001">
    <property type="protein sequence ID" value="TDQ66537.1"/>
    <property type="molecule type" value="Genomic_DNA"/>
</dbReference>
<dbReference type="NCBIfam" id="TIGR03654">
    <property type="entry name" value="L6_bact"/>
    <property type="match status" value="1"/>
</dbReference>
<keyword evidence="9" id="KW-1185">Reference proteome</keyword>
<evidence type="ECO:0000256" key="2">
    <source>
        <dbReference type="ARBA" id="ARBA00022980"/>
    </source>
</evidence>
<evidence type="ECO:0000313" key="9">
    <source>
        <dbReference type="Proteomes" id="UP000295391"/>
    </source>
</evidence>
<dbReference type="PANTHER" id="PTHR11655">
    <property type="entry name" value="60S/50S RIBOSOMAL PROTEIN L6/L9"/>
    <property type="match status" value="1"/>
</dbReference>
<keyword evidence="4 6" id="KW-0699">rRNA-binding</keyword>
<sequence>MSRIGKKPVALLDGVTVTIDGQTVKAKGPKGELSVDLVDLVTVEMTDEGVKVDPVNDSKQARSAWGMSRTLVDNIVTGVKEGFSKKLAINGVGYRAQMQGNDLKLALGFSHDVIFKAPEGIKLEAPQPTEIIVSGIDKQAVGQVAANIREYRPPEPYKGKGIRYEDEYIFRKEGKKK</sequence>
<feature type="domain" description="Large ribosomal subunit protein uL6 alpha-beta" evidence="7">
    <location>
        <begin position="91"/>
        <end position="164"/>
    </location>
</feature>
<dbReference type="InterPro" id="IPR020040">
    <property type="entry name" value="Ribosomal_uL6_a/b-dom"/>
</dbReference>
<evidence type="ECO:0000313" key="8">
    <source>
        <dbReference type="EMBL" id="TDQ66537.1"/>
    </source>
</evidence>
<protein>
    <recommendedName>
        <fullName evidence="4">Large ribosomal subunit protein uL6</fullName>
    </recommendedName>
</protein>
<accession>A0A4R6VUV3</accession>
<dbReference type="OrthoDB" id="9805007at2"/>
<dbReference type="PROSITE" id="PS00525">
    <property type="entry name" value="RIBOSOMAL_L6_1"/>
    <property type="match status" value="1"/>
</dbReference>
<dbReference type="Proteomes" id="UP000295391">
    <property type="component" value="Unassembled WGS sequence"/>
</dbReference>
<comment type="subunit">
    <text evidence="4">Part of the 50S ribosomal subunit.</text>
</comment>
<evidence type="ECO:0000256" key="1">
    <source>
        <dbReference type="ARBA" id="ARBA00009356"/>
    </source>
</evidence>
<organism evidence="8 9">
    <name type="scientific">Maritalea mobilis</name>
    <dbReference type="NCBI Taxonomy" id="483324"/>
    <lineage>
        <taxon>Bacteria</taxon>
        <taxon>Pseudomonadati</taxon>
        <taxon>Pseudomonadota</taxon>
        <taxon>Alphaproteobacteria</taxon>
        <taxon>Hyphomicrobiales</taxon>
        <taxon>Devosiaceae</taxon>
        <taxon>Maritalea</taxon>
    </lineage>
</organism>
<dbReference type="GO" id="GO:0003735">
    <property type="term" value="F:structural constituent of ribosome"/>
    <property type="evidence" value="ECO:0007669"/>
    <property type="project" value="UniProtKB-UniRule"/>
</dbReference>
<evidence type="ECO:0000256" key="4">
    <source>
        <dbReference type="HAMAP-Rule" id="MF_01365"/>
    </source>
</evidence>
<dbReference type="Gene3D" id="3.90.930.12">
    <property type="entry name" value="Ribosomal protein L6, alpha-beta domain"/>
    <property type="match status" value="2"/>
</dbReference>
<dbReference type="InterPro" id="IPR036789">
    <property type="entry name" value="Ribosomal_uL6-like_a/b-dom_sf"/>
</dbReference>
<dbReference type="AlphaFoldDB" id="A0A4R6VUV3"/>
<dbReference type="Pfam" id="PF00347">
    <property type="entry name" value="Ribosomal_L6"/>
    <property type="match status" value="2"/>
</dbReference>
<dbReference type="RefSeq" id="WP_133571223.1">
    <property type="nucleotide sequence ID" value="NZ_SNYR01000001.1"/>
</dbReference>
<dbReference type="FunFam" id="3.90.930.12:FF:000001">
    <property type="entry name" value="50S ribosomal protein L6"/>
    <property type="match status" value="1"/>
</dbReference>
<name>A0A4R6VUV3_9HYPH</name>
<comment type="caution">
    <text evidence="8">The sequence shown here is derived from an EMBL/GenBank/DDBJ whole genome shotgun (WGS) entry which is preliminary data.</text>
</comment>